<feature type="transmembrane region" description="Helical" evidence="8">
    <location>
        <begin position="150"/>
        <end position="167"/>
    </location>
</feature>
<feature type="transmembrane region" description="Helical" evidence="8">
    <location>
        <begin position="70"/>
        <end position="88"/>
    </location>
</feature>
<keyword evidence="4" id="KW-0808">Transferase</keyword>
<reference evidence="9 10" key="1">
    <citation type="submission" date="2019-07" db="EMBL/GenBank/DDBJ databases">
        <title>Whole genome shotgun sequence of Skermanella aerolata NBRC 106429.</title>
        <authorList>
            <person name="Hosoyama A."/>
            <person name="Uohara A."/>
            <person name="Ohji S."/>
            <person name="Ichikawa N."/>
        </authorList>
    </citation>
    <scope>NUCLEOTIDE SEQUENCE [LARGE SCALE GENOMIC DNA]</scope>
    <source>
        <strain evidence="9 10">NBRC 106429</strain>
    </source>
</reference>
<dbReference type="GO" id="GO:0009103">
    <property type="term" value="P:lipopolysaccharide biosynthetic process"/>
    <property type="evidence" value="ECO:0007669"/>
    <property type="project" value="UniProtKB-ARBA"/>
</dbReference>
<feature type="transmembrane region" description="Helical" evidence="8">
    <location>
        <begin position="341"/>
        <end position="358"/>
    </location>
</feature>
<keyword evidence="6 8" id="KW-1133">Transmembrane helix</keyword>
<feature type="transmembrane region" description="Helical" evidence="8">
    <location>
        <begin position="173"/>
        <end position="192"/>
    </location>
</feature>
<evidence type="ECO:0000256" key="8">
    <source>
        <dbReference type="SAM" id="Phobius"/>
    </source>
</evidence>
<comment type="caution">
    <text evidence="9">The sequence shown here is derived from an EMBL/GenBank/DDBJ whole genome shotgun (WGS) entry which is preliminary data.</text>
</comment>
<evidence type="ECO:0000256" key="4">
    <source>
        <dbReference type="ARBA" id="ARBA00022679"/>
    </source>
</evidence>
<feature type="transmembrane region" description="Helical" evidence="8">
    <location>
        <begin position="287"/>
        <end position="305"/>
    </location>
</feature>
<keyword evidence="3" id="KW-0328">Glycosyltransferase</keyword>
<evidence type="ECO:0000313" key="10">
    <source>
        <dbReference type="Proteomes" id="UP000321523"/>
    </source>
</evidence>
<dbReference type="EMBL" id="BJYZ01000032">
    <property type="protein sequence ID" value="GEO41845.1"/>
    <property type="molecule type" value="Genomic_DNA"/>
</dbReference>
<dbReference type="InterPro" id="IPR050297">
    <property type="entry name" value="LipidA_mod_glycosyltrf_83"/>
</dbReference>
<dbReference type="AlphaFoldDB" id="A0A512DZH4"/>
<feature type="transmembrane region" description="Helical" evidence="8">
    <location>
        <begin position="100"/>
        <end position="120"/>
    </location>
</feature>
<feature type="transmembrane region" description="Helical" evidence="8">
    <location>
        <begin position="254"/>
        <end position="275"/>
    </location>
</feature>
<feature type="transmembrane region" description="Helical" evidence="8">
    <location>
        <begin position="126"/>
        <end position="143"/>
    </location>
</feature>
<evidence type="ECO:0000256" key="2">
    <source>
        <dbReference type="ARBA" id="ARBA00022475"/>
    </source>
</evidence>
<keyword evidence="7 8" id="KW-0472">Membrane</keyword>
<evidence type="ECO:0000313" key="9">
    <source>
        <dbReference type="EMBL" id="GEO41845.1"/>
    </source>
</evidence>
<accession>A0A512DZH4</accession>
<dbReference type="GO" id="GO:0005886">
    <property type="term" value="C:plasma membrane"/>
    <property type="evidence" value="ECO:0007669"/>
    <property type="project" value="UniProtKB-SubCell"/>
</dbReference>
<dbReference type="PANTHER" id="PTHR33908">
    <property type="entry name" value="MANNOSYLTRANSFERASE YKCB-RELATED"/>
    <property type="match status" value="1"/>
</dbReference>
<dbReference type="GO" id="GO:0016763">
    <property type="term" value="F:pentosyltransferase activity"/>
    <property type="evidence" value="ECO:0007669"/>
    <property type="project" value="TreeGrafter"/>
</dbReference>
<evidence type="ECO:0008006" key="11">
    <source>
        <dbReference type="Google" id="ProtNLM"/>
    </source>
</evidence>
<organism evidence="9 10">
    <name type="scientific">Skermanella aerolata</name>
    <dbReference type="NCBI Taxonomy" id="393310"/>
    <lineage>
        <taxon>Bacteria</taxon>
        <taxon>Pseudomonadati</taxon>
        <taxon>Pseudomonadota</taxon>
        <taxon>Alphaproteobacteria</taxon>
        <taxon>Rhodospirillales</taxon>
        <taxon>Azospirillaceae</taxon>
        <taxon>Skermanella</taxon>
    </lineage>
</organism>
<gene>
    <name evidence="9" type="ORF">SAE02_59930</name>
</gene>
<comment type="subcellular location">
    <subcellularLocation>
        <location evidence="1">Cell membrane</location>
        <topology evidence="1">Multi-pass membrane protein</topology>
    </subcellularLocation>
</comment>
<protein>
    <recommendedName>
        <fullName evidence="11">Glycosyltransferase RgtA/B/C/D-like domain-containing protein</fullName>
    </recommendedName>
</protein>
<keyword evidence="5 8" id="KW-0812">Transmembrane</keyword>
<evidence type="ECO:0000256" key="5">
    <source>
        <dbReference type="ARBA" id="ARBA00022692"/>
    </source>
</evidence>
<evidence type="ECO:0000256" key="7">
    <source>
        <dbReference type="ARBA" id="ARBA00023136"/>
    </source>
</evidence>
<evidence type="ECO:0000256" key="3">
    <source>
        <dbReference type="ARBA" id="ARBA00022676"/>
    </source>
</evidence>
<keyword evidence="2" id="KW-1003">Cell membrane</keyword>
<proteinExistence type="predicted"/>
<name>A0A512DZH4_9PROT</name>
<keyword evidence="10" id="KW-1185">Reference proteome</keyword>
<dbReference type="PANTHER" id="PTHR33908:SF11">
    <property type="entry name" value="MEMBRANE PROTEIN"/>
    <property type="match status" value="1"/>
</dbReference>
<evidence type="ECO:0000256" key="6">
    <source>
        <dbReference type="ARBA" id="ARBA00022989"/>
    </source>
</evidence>
<sequence length="534" mass="59274">MAAGFIIVAVIVRAPALLYSVLNYDESMYLLMGLEFARGHLPYTTICDLKPFGLFALATPFAASPFDPVISSRIGASVVVGLTAYLLCRVSSLLFSDERRLIGTSAGLGYIVFSLVNGGMAFQGEIFHTACAVLALLLILRAIHHRLPPSLAPMIAAGLTLGIGIQIKQSVLFDMLAFLTGFFILTAPNWQSLRHHARANLRPLIALGLALPLPTLAVMALYAGTGHWEAWVAANITAHSAFYTGDRELAWLPALWSVAEQAPLWIGGLLAAVFVRQLTFSGREFRATVFLGVWVFAIVLCQLFLRIASDHYFLQFLPPLSLLGGLVIGRGLLMYLPSRRHVGVTLAMLVGLTLFAVAKNPIMHSFHIVKDRLAGDTWAGDTPRRVTADLKPLLKPDDAIYVVGFQPAIYYLTGAVIPTRFAFTGMPSFLQPGRDGCRWIEPAVEMRRILDNLPRFIVVERGIFYAEMPLDVRRLLDERLIRDYRVRARYEQHFAHQLYPFERFVMNGGAPADVYELRDEPRARAPVNWPKEAE</sequence>
<dbReference type="Proteomes" id="UP000321523">
    <property type="component" value="Unassembled WGS sequence"/>
</dbReference>
<feature type="transmembrane region" description="Helical" evidence="8">
    <location>
        <begin position="311"/>
        <end position="329"/>
    </location>
</feature>
<feature type="transmembrane region" description="Helical" evidence="8">
    <location>
        <begin position="204"/>
        <end position="223"/>
    </location>
</feature>
<evidence type="ECO:0000256" key="1">
    <source>
        <dbReference type="ARBA" id="ARBA00004651"/>
    </source>
</evidence>